<dbReference type="CDD" id="cd00212">
    <property type="entry name" value="PTS_IIB_glc"/>
    <property type="match status" value="1"/>
</dbReference>
<keyword evidence="6" id="KW-0598">Phosphotransferase system</keyword>
<dbReference type="PROSITE" id="PS51098">
    <property type="entry name" value="PTS_EIIB_TYPE_1"/>
    <property type="match status" value="1"/>
</dbReference>
<dbReference type="OrthoDB" id="92465at2"/>
<feature type="domain" description="PTS EIIB type-1" evidence="14">
    <location>
        <begin position="5"/>
        <end position="87"/>
    </location>
</feature>
<dbReference type="NCBIfam" id="TIGR01995">
    <property type="entry name" value="PTS-II-ABC-beta"/>
    <property type="match status" value="1"/>
</dbReference>
<feature type="transmembrane region" description="Helical" evidence="12">
    <location>
        <begin position="426"/>
        <end position="447"/>
    </location>
</feature>
<dbReference type="GO" id="GO:0005886">
    <property type="term" value="C:plasma membrane"/>
    <property type="evidence" value="ECO:0007669"/>
    <property type="project" value="UniProtKB-SubCell"/>
</dbReference>
<dbReference type="PANTHER" id="PTHR30175">
    <property type="entry name" value="PHOSPHOTRANSFERASE SYSTEM TRANSPORT PROTEIN"/>
    <property type="match status" value="1"/>
</dbReference>
<evidence type="ECO:0000256" key="3">
    <source>
        <dbReference type="ARBA" id="ARBA00022475"/>
    </source>
</evidence>
<dbReference type="InterPro" id="IPR011055">
    <property type="entry name" value="Dup_hybrid_motif"/>
</dbReference>
<feature type="transmembrane region" description="Helical" evidence="12">
    <location>
        <begin position="145"/>
        <end position="163"/>
    </location>
</feature>
<dbReference type="GO" id="GO:0009401">
    <property type="term" value="P:phosphoenolpyruvate-dependent sugar phosphotransferase system"/>
    <property type="evidence" value="ECO:0007669"/>
    <property type="project" value="UniProtKB-KW"/>
</dbReference>
<dbReference type="InterPro" id="IPR001127">
    <property type="entry name" value="PTS_EIIA_1_perm"/>
</dbReference>
<evidence type="ECO:0000256" key="1">
    <source>
        <dbReference type="ARBA" id="ARBA00004651"/>
    </source>
</evidence>
<evidence type="ECO:0000256" key="5">
    <source>
        <dbReference type="ARBA" id="ARBA00022679"/>
    </source>
</evidence>
<feature type="transmembrane region" description="Helical" evidence="12">
    <location>
        <begin position="247"/>
        <end position="266"/>
    </location>
</feature>
<dbReference type="Gene3D" id="3.30.1360.60">
    <property type="entry name" value="Glucose permease domain IIB"/>
    <property type="match status" value="1"/>
</dbReference>
<dbReference type="FunFam" id="3.30.1360.60:FF:000001">
    <property type="entry name" value="PTS system glucose-specific IIBC component PtsG"/>
    <property type="match status" value="1"/>
</dbReference>
<dbReference type="NCBIfam" id="TIGR00830">
    <property type="entry name" value="PTBA"/>
    <property type="match status" value="1"/>
</dbReference>
<dbReference type="Proteomes" id="UP000323176">
    <property type="component" value="Unassembled WGS sequence"/>
</dbReference>
<evidence type="ECO:0000256" key="8">
    <source>
        <dbReference type="ARBA" id="ARBA00022777"/>
    </source>
</evidence>
<feature type="transmembrane region" description="Helical" evidence="12">
    <location>
        <begin position="355"/>
        <end position="377"/>
    </location>
</feature>
<evidence type="ECO:0000259" key="15">
    <source>
        <dbReference type="PROSITE" id="PS51103"/>
    </source>
</evidence>
<evidence type="ECO:0000259" key="13">
    <source>
        <dbReference type="PROSITE" id="PS51093"/>
    </source>
</evidence>
<organism evidence="16 17">
    <name type="scientific">Brachyspira pilosicoli</name>
    <name type="common">Serpulina pilosicoli</name>
    <dbReference type="NCBI Taxonomy" id="52584"/>
    <lineage>
        <taxon>Bacteria</taxon>
        <taxon>Pseudomonadati</taxon>
        <taxon>Spirochaetota</taxon>
        <taxon>Spirochaetia</taxon>
        <taxon>Brachyspirales</taxon>
        <taxon>Brachyspiraceae</taxon>
        <taxon>Brachyspira</taxon>
    </lineage>
</organism>
<dbReference type="EMBL" id="SAXY01000072">
    <property type="protein sequence ID" value="TXJ36364.1"/>
    <property type="molecule type" value="Genomic_DNA"/>
</dbReference>
<dbReference type="GO" id="GO:0016301">
    <property type="term" value="F:kinase activity"/>
    <property type="evidence" value="ECO:0007669"/>
    <property type="project" value="UniProtKB-KW"/>
</dbReference>
<feature type="domain" description="PTS EIIC type-1" evidence="15">
    <location>
        <begin position="106"/>
        <end position="459"/>
    </location>
</feature>
<gene>
    <name evidence="16" type="ORF">EPJ72_11745</name>
</gene>
<dbReference type="GO" id="GO:0090589">
    <property type="term" value="F:protein-phosphocysteine-trehalose phosphotransferase system transporter activity"/>
    <property type="evidence" value="ECO:0007669"/>
    <property type="project" value="TreeGrafter"/>
</dbReference>
<feature type="transmembrane region" description="Helical" evidence="12">
    <location>
        <begin position="286"/>
        <end position="309"/>
    </location>
</feature>
<evidence type="ECO:0000256" key="4">
    <source>
        <dbReference type="ARBA" id="ARBA00022597"/>
    </source>
</evidence>
<evidence type="ECO:0000259" key="14">
    <source>
        <dbReference type="PROSITE" id="PS51098"/>
    </source>
</evidence>
<dbReference type="Pfam" id="PF00358">
    <property type="entry name" value="PTS_EIIA_1"/>
    <property type="match status" value="1"/>
</dbReference>
<dbReference type="GO" id="GO:0008982">
    <property type="term" value="F:protein-N(PI)-phosphohistidine-sugar phosphotransferase activity"/>
    <property type="evidence" value="ECO:0007669"/>
    <property type="project" value="InterPro"/>
</dbReference>
<feature type="domain" description="PTS EIIA type-1" evidence="13">
    <location>
        <begin position="487"/>
        <end position="591"/>
    </location>
</feature>
<evidence type="ECO:0000256" key="7">
    <source>
        <dbReference type="ARBA" id="ARBA00022692"/>
    </source>
</evidence>
<feature type="active site" description="Phosphocysteine intermediate; for EIIB activity" evidence="11">
    <location>
        <position position="27"/>
    </location>
</feature>
<evidence type="ECO:0000313" key="16">
    <source>
        <dbReference type="EMBL" id="TXJ36364.1"/>
    </source>
</evidence>
<sequence>MGKYETLAKEIIKGVGGKENISELLHCMTRLRFKLKNESIANDEFLKKVKGVITIAKSGGQYQVVIGNHVGEVYSDICNITGIINVKSSNDTSVQEKKNILNTILDTLIGIFSPIITIIIGAGMIKGLLSLLSLFKIIDTGGNLYYFLNFIGDASYYFLPVFLAASASKKFNCNMYIAILMAAILLHPNFAALKNQGSEVFVLNIPVKIVTYSSTVIPIILIVWVLSYVEKLADKIIPSVIKFVARPLFIILVMSPIAFCILGPLGSFLGDILVSILLKAEENVPWLLPTIIGAFMPFLVMAGMHLSLIPAYVNSLSALGYETLIGPGNFPSNIAQGAAALCVAVKTKNKELRQIAIYSGFTALLGITEPALFSVNLRLKKPLIAIIIGGAIGGLYAGIVGTKRYGGGGAGLATIGLFIGDDPNNVINVLISGAIAFVITFAVQFYLGFEDIKEDSKDDETENDNVIKDVVYSPVNGKSINLSEVSDKVFSNEVIGKTVAIEPDIGKIYAPFDGTITSLFSTNHAIGLESNNGTELLIHIGVDTVKLDGKYFKSNFKEGDKIKLGDVLIEFEKDSIKNEGYETVVNVIITNSDKFLDIIVNDENENIENKDTIFTLIK</sequence>
<dbReference type="InterPro" id="IPR001996">
    <property type="entry name" value="PTS_IIB_1"/>
</dbReference>
<proteinExistence type="predicted"/>
<protein>
    <submittedName>
        <fullName evidence="16">PTS beta-glucoside transporter subunit EIIBCA</fullName>
    </submittedName>
</protein>
<keyword evidence="3" id="KW-1003">Cell membrane</keyword>
<dbReference type="PROSITE" id="PS01035">
    <property type="entry name" value="PTS_EIIB_TYPE_1_CYS"/>
    <property type="match status" value="1"/>
</dbReference>
<dbReference type="InterPro" id="IPR050558">
    <property type="entry name" value="PTS_Sugar-Specific_Components"/>
</dbReference>
<reference evidence="16 17" key="1">
    <citation type="journal article" date="1992" name="Lakartidningen">
        <title>[Penicillin V and not amoxicillin is the first choice preparation in acute otitis].</title>
        <authorList>
            <person name="Kamme C."/>
            <person name="Lundgren K."/>
            <person name="Prellner K."/>
        </authorList>
    </citation>
    <scope>NUCLEOTIDE SEQUENCE [LARGE SCALE GENOMIC DNA]</scope>
    <source>
        <strain evidence="16 17">PC5538III-hc</strain>
    </source>
</reference>
<dbReference type="Pfam" id="PF02378">
    <property type="entry name" value="PTS_EIIC"/>
    <property type="match status" value="1"/>
</dbReference>
<evidence type="ECO:0000256" key="12">
    <source>
        <dbReference type="SAM" id="Phobius"/>
    </source>
</evidence>
<dbReference type="InterPro" id="IPR003352">
    <property type="entry name" value="PTS_EIIC"/>
</dbReference>
<dbReference type="SUPFAM" id="SSF55604">
    <property type="entry name" value="Glucose permease domain IIB"/>
    <property type="match status" value="1"/>
</dbReference>
<keyword evidence="4" id="KW-0762">Sugar transport</keyword>
<dbReference type="InterPro" id="IPR018113">
    <property type="entry name" value="PTrfase_EIIB_Cys"/>
</dbReference>
<feature type="transmembrane region" description="Helical" evidence="12">
    <location>
        <begin position="104"/>
        <end position="125"/>
    </location>
</feature>
<dbReference type="PROSITE" id="PS51093">
    <property type="entry name" value="PTS_EIIA_TYPE_1"/>
    <property type="match status" value="1"/>
</dbReference>
<feature type="transmembrane region" description="Helical" evidence="12">
    <location>
        <begin position="175"/>
        <end position="193"/>
    </location>
</feature>
<dbReference type="SUPFAM" id="SSF51261">
    <property type="entry name" value="Duplicated hybrid motif"/>
    <property type="match status" value="1"/>
</dbReference>
<keyword evidence="10 12" id="KW-0472">Membrane</keyword>
<evidence type="ECO:0000256" key="11">
    <source>
        <dbReference type="PROSITE-ProRule" id="PRU00421"/>
    </source>
</evidence>
<keyword evidence="9 12" id="KW-1133">Transmembrane helix</keyword>
<keyword evidence="8" id="KW-0418">Kinase</keyword>
<keyword evidence="2" id="KW-0813">Transport</keyword>
<accession>A0A5C8EH84</accession>
<dbReference type="PROSITE" id="PS51103">
    <property type="entry name" value="PTS_EIIC_TYPE_1"/>
    <property type="match status" value="1"/>
</dbReference>
<dbReference type="InterPro" id="IPR036878">
    <property type="entry name" value="Glu_permease_IIB"/>
</dbReference>
<evidence type="ECO:0000256" key="6">
    <source>
        <dbReference type="ARBA" id="ARBA00022683"/>
    </source>
</evidence>
<dbReference type="InterPro" id="IPR013013">
    <property type="entry name" value="PTS_EIIC_1"/>
</dbReference>
<dbReference type="PROSITE" id="PS00371">
    <property type="entry name" value="PTS_EIIA_TYPE_1_HIS"/>
    <property type="match status" value="1"/>
</dbReference>
<dbReference type="GO" id="GO:0015771">
    <property type="term" value="P:trehalose transport"/>
    <property type="evidence" value="ECO:0007669"/>
    <property type="project" value="TreeGrafter"/>
</dbReference>
<name>A0A5C8EH84_BRAPL</name>
<evidence type="ECO:0000256" key="10">
    <source>
        <dbReference type="ARBA" id="ARBA00023136"/>
    </source>
</evidence>
<comment type="caution">
    <text evidence="16">The sequence shown here is derived from an EMBL/GenBank/DDBJ whole genome shotgun (WGS) entry which is preliminary data.</text>
</comment>
<feature type="transmembrane region" description="Helical" evidence="12">
    <location>
        <begin position="205"/>
        <end position="226"/>
    </location>
</feature>
<keyword evidence="5" id="KW-0808">Transferase</keyword>
<evidence type="ECO:0000256" key="2">
    <source>
        <dbReference type="ARBA" id="ARBA00022448"/>
    </source>
</evidence>
<dbReference type="Pfam" id="PF00367">
    <property type="entry name" value="PTS_EIIB"/>
    <property type="match status" value="1"/>
</dbReference>
<feature type="transmembrane region" description="Helical" evidence="12">
    <location>
        <begin position="383"/>
        <end position="400"/>
    </location>
</feature>
<dbReference type="InterPro" id="IPR011297">
    <property type="entry name" value="PTS_IIABC_b_glu"/>
</dbReference>
<evidence type="ECO:0000256" key="9">
    <source>
        <dbReference type="ARBA" id="ARBA00022989"/>
    </source>
</evidence>
<dbReference type="Gene3D" id="2.70.70.10">
    <property type="entry name" value="Glucose Permease (Domain IIA)"/>
    <property type="match status" value="1"/>
</dbReference>
<dbReference type="PANTHER" id="PTHR30175:SF1">
    <property type="entry name" value="PTS SYSTEM ARBUTIN-, CELLOBIOSE-, AND SALICIN-SPECIFIC EIIBC COMPONENT-RELATED"/>
    <property type="match status" value="1"/>
</dbReference>
<dbReference type="AlphaFoldDB" id="A0A5C8EH84"/>
<keyword evidence="7 12" id="KW-0812">Transmembrane</keyword>
<evidence type="ECO:0000313" key="17">
    <source>
        <dbReference type="Proteomes" id="UP000323176"/>
    </source>
</evidence>
<dbReference type="FunFam" id="2.70.70.10:FF:000001">
    <property type="entry name" value="PTS system glucose-specific IIA component"/>
    <property type="match status" value="1"/>
</dbReference>
<comment type="subcellular location">
    <subcellularLocation>
        <location evidence="1">Cell membrane</location>
        <topology evidence="1">Multi-pass membrane protein</topology>
    </subcellularLocation>
</comment>